<keyword evidence="1" id="KW-1133">Transmembrane helix</keyword>
<dbReference type="InterPro" id="IPR027417">
    <property type="entry name" value="P-loop_NTPase"/>
</dbReference>
<comment type="caution">
    <text evidence="2">The sequence shown here is derived from an EMBL/GenBank/DDBJ whole genome shotgun (WGS) entry which is preliminary data.</text>
</comment>
<keyword evidence="1" id="KW-0812">Transmembrane</keyword>
<dbReference type="InterPro" id="IPR000648">
    <property type="entry name" value="Oxysterol-bd"/>
</dbReference>
<dbReference type="SUPFAM" id="SSF144000">
    <property type="entry name" value="Oxysterol-binding protein-like"/>
    <property type="match status" value="1"/>
</dbReference>
<sequence length="344" mass="39726">MWLTLKVIQIQLSSEQASAKADEKLQLQAPLHPILKSMNREAKQKEIFINETKDRDSYWRMMQNYVGAYITSMVTLPVLIFEPMTMIQKMAELMEYSYLLDLADKSEDPYMRLVYASSWAISIYFAHEMENFFNSVLNDHHFAKKVAGVLVESGTEVPTTERGFSPVEKFPQVKFAPYKNVDYIWNPADSTVTLQEVMPFFGKNEKNKRAYSVDVNEFDLVIREIEKYKLGNPQSFRYLNQLNCYELVGVSDAHEYLATRRAMDITEFLKRFNIQSCRGDSSSWSMHHLNWLSDLRDQVEHTRILNVVYRFASALGSRLPSIASVRARVARAGAILHPVSSSTQ</sequence>
<dbReference type="GO" id="GO:0005829">
    <property type="term" value="C:cytosol"/>
    <property type="evidence" value="ECO:0007669"/>
    <property type="project" value="TreeGrafter"/>
</dbReference>
<dbReference type="OrthoDB" id="1854502at2759"/>
<dbReference type="GO" id="GO:0016020">
    <property type="term" value="C:membrane"/>
    <property type="evidence" value="ECO:0007669"/>
    <property type="project" value="TreeGrafter"/>
</dbReference>
<gene>
    <name evidence="2" type="ORF">IFM89_010887</name>
</gene>
<dbReference type="Pfam" id="PF01237">
    <property type="entry name" value="Oxysterol_BP"/>
    <property type="match status" value="1"/>
</dbReference>
<feature type="transmembrane region" description="Helical" evidence="1">
    <location>
        <begin position="62"/>
        <end position="81"/>
    </location>
</feature>
<evidence type="ECO:0000313" key="2">
    <source>
        <dbReference type="EMBL" id="KAF9608755.1"/>
    </source>
</evidence>
<accession>A0A835LV86</accession>
<dbReference type="Gene3D" id="1.10.10.820">
    <property type="match status" value="1"/>
</dbReference>
<keyword evidence="1" id="KW-0472">Membrane</keyword>
<dbReference type="GO" id="GO:0032934">
    <property type="term" value="F:sterol binding"/>
    <property type="evidence" value="ECO:0007669"/>
    <property type="project" value="TreeGrafter"/>
</dbReference>
<dbReference type="SUPFAM" id="SSF52540">
    <property type="entry name" value="P-loop containing nucleoside triphosphate hydrolases"/>
    <property type="match status" value="1"/>
</dbReference>
<organism evidence="2 3">
    <name type="scientific">Coptis chinensis</name>
    <dbReference type="NCBI Taxonomy" id="261450"/>
    <lineage>
        <taxon>Eukaryota</taxon>
        <taxon>Viridiplantae</taxon>
        <taxon>Streptophyta</taxon>
        <taxon>Embryophyta</taxon>
        <taxon>Tracheophyta</taxon>
        <taxon>Spermatophyta</taxon>
        <taxon>Magnoliopsida</taxon>
        <taxon>Ranunculales</taxon>
        <taxon>Ranunculaceae</taxon>
        <taxon>Coptidoideae</taxon>
        <taxon>Coptis</taxon>
    </lineage>
</organism>
<dbReference type="PANTHER" id="PTHR10972:SF136">
    <property type="entry name" value="OXYSTEROL-BINDING PROTEIN 8"/>
    <property type="match status" value="1"/>
</dbReference>
<feature type="non-terminal residue" evidence="2">
    <location>
        <position position="1"/>
    </location>
</feature>
<proteinExistence type="predicted"/>
<evidence type="ECO:0000313" key="3">
    <source>
        <dbReference type="Proteomes" id="UP000631114"/>
    </source>
</evidence>
<evidence type="ECO:0000256" key="1">
    <source>
        <dbReference type="SAM" id="Phobius"/>
    </source>
</evidence>
<keyword evidence="3" id="KW-1185">Reference proteome</keyword>
<name>A0A835LV86_9MAGN</name>
<reference evidence="2 3" key="1">
    <citation type="submission" date="2020-10" db="EMBL/GenBank/DDBJ databases">
        <title>The Coptis chinensis genome and diversification of protoberbering-type alkaloids.</title>
        <authorList>
            <person name="Wang B."/>
            <person name="Shu S."/>
            <person name="Song C."/>
            <person name="Liu Y."/>
        </authorList>
    </citation>
    <scope>NUCLEOTIDE SEQUENCE [LARGE SCALE GENOMIC DNA]</scope>
    <source>
        <strain evidence="2">HL-2020</strain>
        <tissue evidence="2">Leaf</tissue>
    </source>
</reference>
<dbReference type="PANTHER" id="PTHR10972">
    <property type="entry name" value="OXYSTEROL-BINDING PROTEIN-RELATED"/>
    <property type="match status" value="1"/>
</dbReference>
<dbReference type="EMBL" id="JADFTS010000004">
    <property type="protein sequence ID" value="KAF9608755.1"/>
    <property type="molecule type" value="Genomic_DNA"/>
</dbReference>
<dbReference type="Proteomes" id="UP000631114">
    <property type="component" value="Unassembled WGS sequence"/>
</dbReference>
<dbReference type="AlphaFoldDB" id="A0A835LV86"/>
<dbReference type="InterPro" id="IPR037239">
    <property type="entry name" value="OSBP_sf"/>
</dbReference>
<protein>
    <submittedName>
        <fullName evidence="2">Uncharacterized protein</fullName>
    </submittedName>
</protein>